<dbReference type="EMBL" id="JBEUOH010000029">
    <property type="protein sequence ID" value="KAL0858680.1"/>
    <property type="molecule type" value="Genomic_DNA"/>
</dbReference>
<name>A0ABR3H1K4_LOXSC</name>
<feature type="compositionally biased region" description="Acidic residues" evidence="1">
    <location>
        <begin position="187"/>
        <end position="196"/>
    </location>
</feature>
<feature type="domain" description="Elongation factor 1 beta central acidic region eukaryote" evidence="2">
    <location>
        <begin position="1620"/>
        <end position="1647"/>
    </location>
</feature>
<feature type="compositionally biased region" description="Basic and acidic residues" evidence="1">
    <location>
        <begin position="1342"/>
        <end position="1352"/>
    </location>
</feature>
<feature type="domain" description="Elongation factor 1 beta central acidic region eukaryote" evidence="2">
    <location>
        <begin position="453"/>
        <end position="480"/>
    </location>
</feature>
<feature type="compositionally biased region" description="Basic and acidic residues" evidence="1">
    <location>
        <begin position="1215"/>
        <end position="1234"/>
    </location>
</feature>
<feature type="region of interest" description="Disordered" evidence="1">
    <location>
        <begin position="1125"/>
        <end position="1393"/>
    </location>
</feature>
<feature type="compositionally biased region" description="Basic residues" evidence="1">
    <location>
        <begin position="1289"/>
        <end position="1301"/>
    </location>
</feature>
<feature type="compositionally biased region" description="Basic and acidic residues" evidence="1">
    <location>
        <begin position="917"/>
        <end position="952"/>
    </location>
</feature>
<accession>A0ABR3H1K4</accession>
<feature type="domain" description="Elongation factor 1 beta central acidic region eukaryote" evidence="2">
    <location>
        <begin position="705"/>
        <end position="732"/>
    </location>
</feature>
<feature type="domain" description="Elongation factor 1 beta central acidic region eukaryote" evidence="2">
    <location>
        <begin position="1588"/>
        <end position="1615"/>
    </location>
</feature>
<feature type="region of interest" description="Disordered" evidence="1">
    <location>
        <begin position="1495"/>
        <end position="1559"/>
    </location>
</feature>
<comment type="caution">
    <text evidence="3">The sequence shown here is derived from an EMBL/GenBank/DDBJ whole genome shotgun (WGS) entry which is preliminary data.</text>
</comment>
<feature type="region of interest" description="Disordered" evidence="1">
    <location>
        <begin position="917"/>
        <end position="1040"/>
    </location>
</feature>
<protein>
    <recommendedName>
        <fullName evidence="2">Elongation factor 1 beta central acidic region eukaryote domain-containing protein</fullName>
    </recommendedName>
</protein>
<feature type="compositionally biased region" description="Basic and acidic residues" evidence="1">
    <location>
        <begin position="779"/>
        <end position="789"/>
    </location>
</feature>
<feature type="region of interest" description="Disordered" evidence="1">
    <location>
        <begin position="767"/>
        <end position="798"/>
    </location>
</feature>
<proteinExistence type="predicted"/>
<feature type="compositionally biased region" description="Basic and acidic residues" evidence="1">
    <location>
        <begin position="1249"/>
        <end position="1260"/>
    </location>
</feature>
<organism evidence="3 4">
    <name type="scientific">Loxostege sticticalis</name>
    <name type="common">Beet webworm moth</name>
    <dbReference type="NCBI Taxonomy" id="481309"/>
    <lineage>
        <taxon>Eukaryota</taxon>
        <taxon>Metazoa</taxon>
        <taxon>Ecdysozoa</taxon>
        <taxon>Arthropoda</taxon>
        <taxon>Hexapoda</taxon>
        <taxon>Insecta</taxon>
        <taxon>Pterygota</taxon>
        <taxon>Neoptera</taxon>
        <taxon>Endopterygota</taxon>
        <taxon>Lepidoptera</taxon>
        <taxon>Glossata</taxon>
        <taxon>Ditrysia</taxon>
        <taxon>Pyraloidea</taxon>
        <taxon>Crambidae</taxon>
        <taxon>Pyraustinae</taxon>
        <taxon>Loxostege</taxon>
    </lineage>
</organism>
<dbReference type="Proteomes" id="UP001549920">
    <property type="component" value="Unassembled WGS sequence"/>
</dbReference>
<feature type="compositionally biased region" description="Polar residues" evidence="1">
    <location>
        <begin position="1514"/>
        <end position="1537"/>
    </location>
</feature>
<dbReference type="InterPro" id="IPR018940">
    <property type="entry name" value="EF-1_beta_acid_region_euk"/>
</dbReference>
<feature type="region of interest" description="Disordered" evidence="1">
    <location>
        <begin position="1636"/>
        <end position="1673"/>
    </location>
</feature>
<feature type="compositionally biased region" description="Polar residues" evidence="1">
    <location>
        <begin position="767"/>
        <end position="778"/>
    </location>
</feature>
<feature type="region of interest" description="Disordered" evidence="1">
    <location>
        <begin position="169"/>
        <end position="322"/>
    </location>
</feature>
<feature type="region of interest" description="Disordered" evidence="1">
    <location>
        <begin position="1432"/>
        <end position="1475"/>
    </location>
</feature>
<dbReference type="SMART" id="SM01182">
    <property type="entry name" value="EF-1_beta_acid"/>
    <property type="match status" value="8"/>
</dbReference>
<feature type="compositionally biased region" description="Low complexity" evidence="1">
    <location>
        <begin position="228"/>
        <end position="237"/>
    </location>
</feature>
<evidence type="ECO:0000256" key="1">
    <source>
        <dbReference type="SAM" id="MobiDB-lite"/>
    </source>
</evidence>
<feature type="region of interest" description="Disordered" evidence="1">
    <location>
        <begin position="342"/>
        <end position="397"/>
    </location>
</feature>
<evidence type="ECO:0000313" key="3">
    <source>
        <dbReference type="EMBL" id="KAL0858680.1"/>
    </source>
</evidence>
<feature type="domain" description="Elongation factor 1 beta central acidic region eukaryote" evidence="2">
    <location>
        <begin position="554"/>
        <end position="581"/>
    </location>
</feature>
<feature type="compositionally biased region" description="Basic and acidic residues" evidence="1">
    <location>
        <begin position="433"/>
        <end position="474"/>
    </location>
</feature>
<evidence type="ECO:0000313" key="4">
    <source>
        <dbReference type="Proteomes" id="UP001549920"/>
    </source>
</evidence>
<feature type="compositionally biased region" description="Basic and acidic residues" evidence="1">
    <location>
        <begin position="1442"/>
        <end position="1474"/>
    </location>
</feature>
<feature type="region of interest" description="Disordered" evidence="1">
    <location>
        <begin position="674"/>
        <end position="708"/>
    </location>
</feature>
<feature type="compositionally biased region" description="Basic and acidic residues" evidence="1">
    <location>
        <begin position="373"/>
        <end position="394"/>
    </location>
</feature>
<feature type="domain" description="Elongation factor 1 beta central acidic region eukaryote" evidence="2">
    <location>
        <begin position="888"/>
        <end position="917"/>
    </location>
</feature>
<evidence type="ECO:0000259" key="2">
    <source>
        <dbReference type="SMART" id="SM01182"/>
    </source>
</evidence>
<gene>
    <name evidence="3" type="ORF">ABMA27_011172</name>
</gene>
<feature type="domain" description="Elongation factor 1 beta central acidic region eukaryote" evidence="2">
    <location>
        <begin position="672"/>
        <end position="700"/>
    </location>
</feature>
<keyword evidence="4" id="KW-1185">Reference proteome</keyword>
<feature type="compositionally biased region" description="Polar residues" evidence="1">
    <location>
        <begin position="675"/>
        <end position="696"/>
    </location>
</feature>
<reference evidence="3 4" key="1">
    <citation type="submission" date="2024-06" db="EMBL/GenBank/DDBJ databases">
        <title>A chromosome-level genome assembly of beet webworm, Loxostege sticticalis.</title>
        <authorList>
            <person name="Zhang Y."/>
        </authorList>
    </citation>
    <scope>NUCLEOTIDE SEQUENCE [LARGE SCALE GENOMIC DNA]</scope>
    <source>
        <strain evidence="3">AQ026</strain>
        <tissue evidence="3">Whole body</tissue>
    </source>
</reference>
<feature type="compositionally biased region" description="Basic and acidic residues" evidence="1">
    <location>
        <begin position="1540"/>
        <end position="1555"/>
    </location>
</feature>
<sequence>MEGNTAALRSSAPQWSLAGDKQLLDILNNIHQSLVTRCQEVNRKLDEMVSALDGASVDLQNVNNKFMALSNSQFIESRVYDDDVDIAAQEPPKEAPKPAAPGHDIAKLKQSVATLVAAHETIEILASDSEDDEDDDEARTVLKPRDMYAHRPLPHIIGSHAWRTKWHAGLHPEDSDSDSSTSKQEREDDEYSDSEPEPQPPALHRERGESTASSELPSEQDVPPAPAPTATVKPSPSDIAAELARRLGGQHVQIPIQEPEYAAPAPTARKVYRPEQPTPGTIFSDEPPPLDDYQSESSESPEDDIFAELHKSKPYAHSNREQSRLAEDLFAGLKEEYEEGDVFSDFKDTQTSSTPAAKHKSTLFADEPEPELFAEKPDRHAKQETARPDVENVKKPIGGISLFGNTLGAESIGAAILRRNRRKSSSDEETAEEVPKKEETQAKNPEKDIFDDLFAKSEKEQKRNTKKTAEKPIKEVEKPKPKIDLFSDNIFDDIDDIFTTNVAKGVKKDTNNQKSLFDDDDDIFSDIAVTKTSANAKVDSKSVDKNIFDSDDDLFSENTIQKTVKKEPVKEIRKYEESSKRTRNDLFDNEADDIFTKSDIKNDNLIVNANVNNEITNNKVLNNDNNSTNRNDDLNNLINAPLASEAAKINTNDNRKSTVKSIFDDDDDNDDLFGSTATKSSASENNTLTSSQTQSVKSKDQKSLLFDDDSDENDLFALKLPEQSKQDKTVINNNSKPQNVAIKADTSKNTSLFDDLETEDIFSNSNKVENKNVMSNNKTKNETLTKQEDTQTNNSKQSVFDDDEELLFGDSYNKPVVDKHKPELLKKPAFIPRSNNNVTKKVDNNKNIDQKDGLKQESIVTGNLQTNLTSNIEQESSINSNYMSENELFGSKLSEEKQLPNAEQVKTKLTKEKIEAKLPATEENKETDKEIKKPDLTENKIEPELSSIEEKPVQTIENQSKLDLERTTIENVIPDFDQPPPLDNTVNNNDDDIFADEPHDSSSTSEPVFHTPNVFDDIFSEPPAFEKSKEPKKSKNINALFDDDSDDEALFFKKNEPVIDEKPDIDEVPNADVNRDGLFGIFHDEPPAIEVDFTQKPTKSNINDLLKSDSDDDLFSTPKAIQQKDDLVSSLENAPKLPELDSHVEKSHTQNEEIVAKVEKPKVSDQKPQIEKPKPLKESQKDATDGEPKKVGKLKTMNFSIDVSTLLPGASPKKKVLEPVETKSNEDLRKKENNNKSIEQTDGQMFAKSSEDLHSKEKIEPMMVKSVSFEGEPDSQVLDNKISKERAKIQVKRRPSTRRARKEAVRKSAIDFGDDSTDNSSSLDDPPKTKPDIEQTQTTMDNNKEQDKKNDNDLDFEVNLSKSEDLGVSKPETEEDNSKTYEIPPKSHIESSEKRLTEVIPNIDLVSSDNVDSITKIDDVLDNLKSNILESDDIFSDNLTARQKDSEKVSEPDKKDTEPKHTTQETKTELKPDSTKTVTSKIVYILNDEDIFSNPVEKTETKPETLDTGEDLFRSSSKNTAVPNISTLGNVYKDTTNFDSKIDKKDSGKSKKSLFDDLSDDDDELFNTNKKTTVKTKSILDSDSEEDLFGGGRKKEAKETKATVVRETKEVKKVEVKSSLFGDEDDDDDLFGAKVKSHTAPSLQPARATREAITKPAEPVFDDPLSMLGGNDD</sequence>
<feature type="region of interest" description="Disordered" evidence="1">
    <location>
        <begin position="416"/>
        <end position="474"/>
    </location>
</feature>
<feature type="compositionally biased region" description="Basic and acidic residues" evidence="1">
    <location>
        <begin position="1138"/>
        <end position="1190"/>
    </location>
</feature>
<feature type="compositionally biased region" description="Basic and acidic residues" evidence="1">
    <location>
        <begin position="1024"/>
        <end position="1033"/>
    </location>
</feature>
<feature type="domain" description="Elongation factor 1 beta central acidic region eukaryote" evidence="2">
    <location>
        <begin position="124"/>
        <end position="152"/>
    </location>
</feature>